<keyword evidence="5" id="KW-1185">Reference proteome</keyword>
<evidence type="ECO:0000256" key="2">
    <source>
        <dbReference type="ARBA" id="ARBA00022737"/>
    </source>
</evidence>
<dbReference type="AlphaFoldDB" id="A0AA86PXS3"/>
<dbReference type="PROSITE" id="PS51450">
    <property type="entry name" value="LRR"/>
    <property type="match status" value="1"/>
</dbReference>
<evidence type="ECO:0000313" key="5">
    <source>
        <dbReference type="Proteomes" id="UP001642409"/>
    </source>
</evidence>
<dbReference type="EMBL" id="CAXDID020000260">
    <property type="protein sequence ID" value="CAL6066390.1"/>
    <property type="molecule type" value="Genomic_DNA"/>
</dbReference>
<gene>
    <name evidence="3" type="ORF">HINF_LOCUS33732</name>
    <name evidence="4" type="ORF">HINF_LOCUS52301</name>
</gene>
<dbReference type="PRINTS" id="PR00019">
    <property type="entry name" value="LEURICHRPT"/>
</dbReference>
<dbReference type="Proteomes" id="UP001642409">
    <property type="component" value="Unassembled WGS sequence"/>
</dbReference>
<organism evidence="3">
    <name type="scientific">Hexamita inflata</name>
    <dbReference type="NCBI Taxonomy" id="28002"/>
    <lineage>
        <taxon>Eukaryota</taxon>
        <taxon>Metamonada</taxon>
        <taxon>Diplomonadida</taxon>
        <taxon>Hexamitidae</taxon>
        <taxon>Hexamitinae</taxon>
        <taxon>Hexamita</taxon>
    </lineage>
</organism>
<accession>A0AA86PXS3</accession>
<proteinExistence type="predicted"/>
<protein>
    <submittedName>
        <fullName evidence="3">Uncharacterized protein</fullName>
    </submittedName>
</protein>
<evidence type="ECO:0000313" key="4">
    <source>
        <dbReference type="EMBL" id="CAL6066390.1"/>
    </source>
</evidence>
<dbReference type="SMART" id="SM00369">
    <property type="entry name" value="LRR_TYP"/>
    <property type="match status" value="3"/>
</dbReference>
<sequence length="512" mass="59608">MNILQIVNDEVAAGKQFNVNLQIIEIRNCNMPSITFRMMYNLTYLDVSFNNLTKLQIDDYIPNLQVLKASFNKFESFSTKLKNLTYLDISNNQINELVLPQNLLYLNAQGNRITSLDVSEIRTLRELDLSQNPLEHLKARACEAVDLSKTILSLDEMRQIVQLNIHSVDFSEILLDIKDSEVLQLLLLAAQEIQIRVPISISYNSQRDSSVGQFKPLFFHLPKLFDIESFTTVKYEYELPDLKTGDYCVPNDKVLRRQWENYLKQKGERPEAYVEISAKPDARTKVFELYQSQRSQACAKYHKKEAKLSEEEEIAVSREINNYFNYKLFGIKPGDKAEHLQQFVDLMLTDSVFHPLPRVQIENQRLVLMKVPLQTVFSENVVVQNLQLFNCDLEYLRINKLNCYLKELNLVQCGVEHIYQLLFVQSFYRLVKLSVLDLLQLGEFNLKLLEMVLSENINLQVVNGKVFNNGSRSKLLQLTVDDMIIQKAQRVQIGSYWNELKELINRQTRSLQ</sequence>
<dbReference type="InterPro" id="IPR003591">
    <property type="entry name" value="Leu-rich_rpt_typical-subtyp"/>
</dbReference>
<evidence type="ECO:0000313" key="3">
    <source>
        <dbReference type="EMBL" id="CAI9946087.1"/>
    </source>
</evidence>
<name>A0AA86PXS3_9EUKA</name>
<evidence type="ECO:0000256" key="1">
    <source>
        <dbReference type="ARBA" id="ARBA00022614"/>
    </source>
</evidence>
<keyword evidence="2" id="KW-0677">Repeat</keyword>
<dbReference type="InterPro" id="IPR001611">
    <property type="entry name" value="Leu-rich_rpt"/>
</dbReference>
<dbReference type="PANTHER" id="PTHR46652">
    <property type="entry name" value="LEUCINE-RICH REPEAT AND IQ DOMAIN-CONTAINING PROTEIN 1-RELATED"/>
    <property type="match status" value="1"/>
</dbReference>
<reference evidence="4 5" key="2">
    <citation type="submission" date="2024-07" db="EMBL/GenBank/DDBJ databases">
        <authorList>
            <person name="Akdeniz Z."/>
        </authorList>
    </citation>
    <scope>NUCLEOTIDE SEQUENCE [LARGE SCALE GENOMIC DNA]</scope>
</reference>
<keyword evidence="1" id="KW-0433">Leucine-rich repeat</keyword>
<comment type="caution">
    <text evidence="3">The sequence shown here is derived from an EMBL/GenBank/DDBJ whole genome shotgun (WGS) entry which is preliminary data.</text>
</comment>
<dbReference type="InterPro" id="IPR032675">
    <property type="entry name" value="LRR_dom_sf"/>
</dbReference>
<dbReference type="InterPro" id="IPR050836">
    <property type="entry name" value="SDS22/Internalin_LRR"/>
</dbReference>
<dbReference type="EMBL" id="CATOUU010000756">
    <property type="protein sequence ID" value="CAI9946087.1"/>
    <property type="molecule type" value="Genomic_DNA"/>
</dbReference>
<reference evidence="3" key="1">
    <citation type="submission" date="2023-06" db="EMBL/GenBank/DDBJ databases">
        <authorList>
            <person name="Kurt Z."/>
        </authorList>
    </citation>
    <scope>NUCLEOTIDE SEQUENCE</scope>
</reference>
<dbReference type="Gene3D" id="3.80.10.10">
    <property type="entry name" value="Ribonuclease Inhibitor"/>
    <property type="match status" value="1"/>
</dbReference>
<dbReference type="SUPFAM" id="SSF52058">
    <property type="entry name" value="L domain-like"/>
    <property type="match status" value="1"/>
</dbReference>
<dbReference type="PANTHER" id="PTHR46652:SF7">
    <property type="entry name" value="LEUCINE-RICH REPEAT AND IQ DOMAIN-CONTAINING PROTEIN 1"/>
    <property type="match status" value="1"/>
</dbReference>
<dbReference type="Pfam" id="PF00560">
    <property type="entry name" value="LRR_1"/>
    <property type="match status" value="1"/>
</dbReference>